<dbReference type="Pfam" id="PF03710">
    <property type="entry name" value="GlnE"/>
    <property type="match status" value="2"/>
</dbReference>
<dbReference type="Proteomes" id="UP000199630">
    <property type="component" value="Unassembled WGS sequence"/>
</dbReference>
<protein>
    <submittedName>
        <fullName evidence="9">Glutamate-ammonia-ligase adenylyltransferase</fullName>
    </submittedName>
</protein>
<dbReference type="GO" id="GO:0016874">
    <property type="term" value="F:ligase activity"/>
    <property type="evidence" value="ECO:0007669"/>
    <property type="project" value="UniProtKB-KW"/>
</dbReference>
<feature type="domain" description="PII-uridylyltransferase/Glutamine-synthetase adenylyltransferase" evidence="8">
    <location>
        <begin position="809"/>
        <end position="885"/>
    </location>
</feature>
<dbReference type="SUPFAM" id="SSF81593">
    <property type="entry name" value="Nucleotidyltransferase substrate binding subunit/domain"/>
    <property type="match status" value="2"/>
</dbReference>
<name>A0A1I3LY20_9RHOB</name>
<feature type="domain" description="Glutamate-ammonia ligase adenylyltransferase repeated" evidence="7">
    <location>
        <begin position="536"/>
        <end position="775"/>
    </location>
</feature>
<evidence type="ECO:0000256" key="1">
    <source>
        <dbReference type="ARBA" id="ARBA00022679"/>
    </source>
</evidence>
<feature type="domain" description="Glutamate-ammonia ligase adenylyltransferase repeated" evidence="7">
    <location>
        <begin position="52"/>
        <end position="286"/>
    </location>
</feature>
<evidence type="ECO:0000256" key="3">
    <source>
        <dbReference type="ARBA" id="ARBA00022741"/>
    </source>
</evidence>
<dbReference type="PANTHER" id="PTHR30621:SF0">
    <property type="entry name" value="BIFUNCTIONAL GLUTAMINE SYNTHETASE ADENYLYLTRANSFERASE_ADENYLYL-REMOVING ENZYME"/>
    <property type="match status" value="1"/>
</dbReference>
<keyword evidence="3" id="KW-0547">Nucleotide-binding</keyword>
<dbReference type="Pfam" id="PF08335">
    <property type="entry name" value="GlnD_UR_UTase"/>
    <property type="match status" value="2"/>
</dbReference>
<keyword evidence="9" id="KW-0436">Ligase</keyword>
<dbReference type="OrthoDB" id="9759366at2"/>
<evidence type="ECO:0000256" key="5">
    <source>
        <dbReference type="ARBA" id="ARBA00022842"/>
    </source>
</evidence>
<dbReference type="GO" id="GO:0005829">
    <property type="term" value="C:cytosol"/>
    <property type="evidence" value="ECO:0007669"/>
    <property type="project" value="TreeGrafter"/>
</dbReference>
<evidence type="ECO:0000313" key="10">
    <source>
        <dbReference type="Proteomes" id="UP000199630"/>
    </source>
</evidence>
<keyword evidence="4" id="KW-0067">ATP-binding</keyword>
<keyword evidence="6" id="KW-0511">Multifunctional enzyme</keyword>
<reference evidence="10" key="1">
    <citation type="submission" date="2016-10" db="EMBL/GenBank/DDBJ databases">
        <authorList>
            <person name="Varghese N."/>
            <person name="Submissions S."/>
        </authorList>
    </citation>
    <scope>NUCLEOTIDE SEQUENCE [LARGE SCALE GENOMIC DNA]</scope>
    <source>
        <strain evidence="10">DSM 26471</strain>
    </source>
</reference>
<gene>
    <name evidence="9" type="ORF">SAMN04487991_1182</name>
</gene>
<organism evidence="9 10">
    <name type="scientific">Celeribacter neptunius</name>
    <dbReference type="NCBI Taxonomy" id="588602"/>
    <lineage>
        <taxon>Bacteria</taxon>
        <taxon>Pseudomonadati</taxon>
        <taxon>Pseudomonadota</taxon>
        <taxon>Alphaproteobacteria</taxon>
        <taxon>Rhodobacterales</taxon>
        <taxon>Roseobacteraceae</taxon>
        <taxon>Celeribacter</taxon>
    </lineage>
</organism>
<dbReference type="InterPro" id="IPR013546">
    <property type="entry name" value="PII_UdlTrfase/GS_AdlTrfase"/>
</dbReference>
<keyword evidence="10" id="KW-1185">Reference proteome</keyword>
<evidence type="ECO:0000259" key="7">
    <source>
        <dbReference type="Pfam" id="PF03710"/>
    </source>
</evidence>
<evidence type="ECO:0000313" key="9">
    <source>
        <dbReference type="EMBL" id="SFI89681.1"/>
    </source>
</evidence>
<dbReference type="Gene3D" id="3.30.460.10">
    <property type="entry name" value="Beta Polymerase, domain 2"/>
    <property type="match status" value="2"/>
</dbReference>
<sequence length="937" mass="102628">MTEAVTNAATGAAFETRITRSPRAYEPERARDALEALPGFSGAVTEVIGGAAGSAPYLHELLLKEPDWLPEALDNPEAALAAEITRIEALAPDRIDAGLRQAKRRIALLSALCDLAGVWALEEVTGALSLLADRATHVAIRGHVAREIRKGKIPGQSEDDIESCGGMFALAMGKHGAGELNYSSDIDLICLFDESRFEGIDQMEARAGFIRATRKAMASLSDLTADGYVFRTDLRLRPDPSVTPVCFSMDAAERYYESVGRTWERAAYIKARACAGDTEAGARFLTSLTPFVWRKHLDFNAIRETHDMRLKIRAHKGLGGALKLEGHNMKLGLGGIREIEFFAQTRQLIAGGRDADLRLRGTVPALAMLADKGWVEQETAEILSRDYVAHREVEHRLQMLRDQQTHSLPTAPEEFDRLAALMGKSTEEMRAEIAARCTRVNELTEDFFAPGEAPPSPDLPPEQLEVTARWSTYPCLRTARAQEIFQRLKPELLSRIQKLDKPGEALGHLDGFLKGLPAGVQLFALFEANPQLIDLILDIVSTAPHLAQYLSRNAKVLDAVIGGAFFSDWPGREGLTRELCGLFQEAGDYEAQLDTCRRWAKEWHFRVGVHQLRDLITADEAGAQYCDIAAACMAALYPQVVTEFSRKHGPPPGRGAMVLGMGSLGAGRLTAASDLDMIVIYDAAGVDMSEGRKPLQSRTYYARFTQALITAITTQTAEGRLYEVDMRLRPSGKQGPVATSFESFMSYQMQEAWVWEHLAMTRGRAIAGERDLMQAVGDFRSDLIAGPKEEAQVRKETAEMRARLAEAKPGSDWDPKNGPGRMMDIELVAEAAALTAGSSEQDIYAQLGAGRASGWFTEAEYARLVETYRLMWRLQSAARLLSGQKLDPGAIGSGGQAFLLRSNASVSLSALSEELRTSAEAAAEILTHLLERPVPAA</sequence>
<keyword evidence="2 9" id="KW-0548">Nucleotidyltransferase</keyword>
<dbReference type="InterPro" id="IPR023057">
    <property type="entry name" value="GlnE"/>
</dbReference>
<dbReference type="AlphaFoldDB" id="A0A1I3LY20"/>
<proteinExistence type="predicted"/>
<evidence type="ECO:0000256" key="6">
    <source>
        <dbReference type="ARBA" id="ARBA00023268"/>
    </source>
</evidence>
<dbReference type="EMBL" id="FORH01000001">
    <property type="protein sequence ID" value="SFI89681.1"/>
    <property type="molecule type" value="Genomic_DNA"/>
</dbReference>
<dbReference type="SUPFAM" id="SSF81301">
    <property type="entry name" value="Nucleotidyltransferase"/>
    <property type="match status" value="2"/>
</dbReference>
<dbReference type="CDD" id="cd05401">
    <property type="entry name" value="NT_GlnE_GlnD_like"/>
    <property type="match status" value="2"/>
</dbReference>
<dbReference type="GO" id="GO:0000820">
    <property type="term" value="P:regulation of glutamine family amino acid metabolic process"/>
    <property type="evidence" value="ECO:0007669"/>
    <property type="project" value="TreeGrafter"/>
</dbReference>
<dbReference type="InterPro" id="IPR043519">
    <property type="entry name" value="NT_sf"/>
</dbReference>
<dbReference type="RefSeq" id="WP_090058830.1">
    <property type="nucleotide sequence ID" value="NZ_FORH01000001.1"/>
</dbReference>
<dbReference type="InterPro" id="IPR005190">
    <property type="entry name" value="GlnE_rpt_dom"/>
</dbReference>
<dbReference type="PANTHER" id="PTHR30621">
    <property type="entry name" value="GLUTAMINE SYNTHETASE ADENYLYLTRANSFERASE"/>
    <property type="match status" value="1"/>
</dbReference>
<dbReference type="GO" id="GO:0008882">
    <property type="term" value="F:[glutamate-ammonia-ligase] adenylyltransferase activity"/>
    <property type="evidence" value="ECO:0007669"/>
    <property type="project" value="InterPro"/>
</dbReference>
<dbReference type="Gene3D" id="1.20.120.330">
    <property type="entry name" value="Nucleotidyltransferases domain 2"/>
    <property type="match status" value="2"/>
</dbReference>
<keyword evidence="1 9" id="KW-0808">Transferase</keyword>
<dbReference type="STRING" id="588602.SAMN04487991_1182"/>
<evidence type="ECO:0000259" key="8">
    <source>
        <dbReference type="Pfam" id="PF08335"/>
    </source>
</evidence>
<feature type="domain" description="PII-uridylyltransferase/Glutamine-synthetase adenylyltransferase" evidence="8">
    <location>
        <begin position="308"/>
        <end position="448"/>
    </location>
</feature>
<evidence type="ECO:0000256" key="4">
    <source>
        <dbReference type="ARBA" id="ARBA00022840"/>
    </source>
</evidence>
<dbReference type="GO" id="GO:0005524">
    <property type="term" value="F:ATP binding"/>
    <property type="evidence" value="ECO:0007669"/>
    <property type="project" value="UniProtKB-KW"/>
</dbReference>
<keyword evidence="5" id="KW-0460">Magnesium</keyword>
<evidence type="ECO:0000256" key="2">
    <source>
        <dbReference type="ARBA" id="ARBA00022695"/>
    </source>
</evidence>
<accession>A0A1I3LY20</accession>